<sequence length="315" mass="33615">MLNSPSNVSTRPKDAAQMGPPALAWRRLTVSPPGASKPVLRDVSGELARGRIVAFVGPNGAGKTTFFRALVGLAPFQGEMYVHGQPWREARWRVQMGFQPPAASFVGQTVEEELAVAIAARAAHLGHPAPDRRALRSEIHEWLQTVGLQVQPDRPVDALSGGEMAKLAVAGALASGADVLLMDETQAELDPDARASMRAVFRQLAQTGRTVLLVTHDMDDVLAADAVVVVKDGAMCGPISPRAFFYGADGHAPCDDLGFAAPYLVQAARRIREATGADFAPLTEDEFVEGWRRAVAGEIGDSRARKGADTVEHLV</sequence>
<name>A0ABS0EZP8_9BACL</name>
<comment type="similarity">
    <text evidence="2">Belongs to the ABC transporter superfamily.</text>
</comment>
<comment type="caution">
    <text evidence="10">The sequence shown here is derived from an EMBL/GenBank/DDBJ whole genome shotgun (WGS) entry which is preliminary data.</text>
</comment>
<evidence type="ECO:0000256" key="4">
    <source>
        <dbReference type="ARBA" id="ARBA00022475"/>
    </source>
</evidence>
<keyword evidence="6 10" id="KW-0067">ATP-binding</keyword>
<evidence type="ECO:0000256" key="7">
    <source>
        <dbReference type="ARBA" id="ARBA00022967"/>
    </source>
</evidence>
<dbReference type="InterPro" id="IPR017871">
    <property type="entry name" value="ABC_transporter-like_CS"/>
</dbReference>
<accession>A0ABS0EZP8</accession>
<evidence type="ECO:0000256" key="1">
    <source>
        <dbReference type="ARBA" id="ARBA00004202"/>
    </source>
</evidence>
<evidence type="ECO:0000256" key="2">
    <source>
        <dbReference type="ARBA" id="ARBA00005417"/>
    </source>
</evidence>
<gene>
    <name evidence="10" type="ORF">IW967_01215</name>
</gene>
<comment type="subcellular location">
    <subcellularLocation>
        <location evidence="1">Cell membrane</location>
        <topology evidence="1">Peripheral membrane protein</topology>
    </subcellularLocation>
</comment>
<dbReference type="PROSITE" id="PS00211">
    <property type="entry name" value="ABC_TRANSPORTER_1"/>
    <property type="match status" value="1"/>
</dbReference>
<evidence type="ECO:0000313" key="10">
    <source>
        <dbReference type="EMBL" id="MBF8376509.1"/>
    </source>
</evidence>
<dbReference type="InterPro" id="IPR003439">
    <property type="entry name" value="ABC_transporter-like_ATP-bd"/>
</dbReference>
<dbReference type="Proteomes" id="UP000642910">
    <property type="component" value="Unassembled WGS sequence"/>
</dbReference>
<reference evidence="10 11" key="1">
    <citation type="submission" date="2020-11" db="EMBL/GenBank/DDBJ databases">
        <title>Genomic insight of Alicyclobacillus mali FL 18 reveals a new arsenic-resistant strain, with potential in environmental biotechnology.</title>
        <authorList>
            <person name="Fiorentino G."/>
            <person name="Gallo G."/>
            <person name="Aulitto M."/>
        </authorList>
    </citation>
    <scope>NUCLEOTIDE SEQUENCE [LARGE SCALE GENOMIC DNA]</scope>
    <source>
        <strain evidence="10 11">FL 18</strain>
    </source>
</reference>
<evidence type="ECO:0000313" key="11">
    <source>
        <dbReference type="Proteomes" id="UP000642910"/>
    </source>
</evidence>
<dbReference type="SUPFAM" id="SSF52540">
    <property type="entry name" value="P-loop containing nucleoside triphosphate hydrolases"/>
    <property type="match status" value="1"/>
</dbReference>
<dbReference type="InterPro" id="IPR050095">
    <property type="entry name" value="ECF_ABC_transporter_ATP-bd"/>
</dbReference>
<dbReference type="Gene3D" id="3.40.50.300">
    <property type="entry name" value="P-loop containing nucleotide triphosphate hydrolases"/>
    <property type="match status" value="1"/>
</dbReference>
<dbReference type="InterPro" id="IPR003593">
    <property type="entry name" value="AAA+_ATPase"/>
</dbReference>
<feature type="domain" description="ABC transporter" evidence="9">
    <location>
        <begin position="23"/>
        <end position="257"/>
    </location>
</feature>
<dbReference type="GO" id="GO:0005524">
    <property type="term" value="F:ATP binding"/>
    <property type="evidence" value="ECO:0007669"/>
    <property type="project" value="UniProtKB-KW"/>
</dbReference>
<evidence type="ECO:0000256" key="6">
    <source>
        <dbReference type="ARBA" id="ARBA00022840"/>
    </source>
</evidence>
<keyword evidence="5" id="KW-0547">Nucleotide-binding</keyword>
<organism evidence="10 11">
    <name type="scientific">Alicyclobacillus mali</name>
    <name type="common">ex Roth et al. 2021</name>
    <dbReference type="NCBI Taxonomy" id="1123961"/>
    <lineage>
        <taxon>Bacteria</taxon>
        <taxon>Bacillati</taxon>
        <taxon>Bacillota</taxon>
        <taxon>Bacilli</taxon>
        <taxon>Bacillales</taxon>
        <taxon>Alicyclobacillaceae</taxon>
        <taxon>Alicyclobacillus</taxon>
    </lineage>
</organism>
<evidence type="ECO:0000256" key="5">
    <source>
        <dbReference type="ARBA" id="ARBA00022741"/>
    </source>
</evidence>
<dbReference type="RefSeq" id="WP_195866866.1">
    <property type="nucleotide sequence ID" value="NZ_JADPKZ010000020.1"/>
</dbReference>
<protein>
    <submittedName>
        <fullName evidence="10">ABC transporter ATP-binding protein</fullName>
    </submittedName>
</protein>
<dbReference type="PROSITE" id="PS50893">
    <property type="entry name" value="ABC_TRANSPORTER_2"/>
    <property type="match status" value="1"/>
</dbReference>
<keyword evidence="8" id="KW-0472">Membrane</keyword>
<dbReference type="InterPro" id="IPR015856">
    <property type="entry name" value="ABC_transpr_CbiO/EcfA_su"/>
</dbReference>
<proteinExistence type="inferred from homology"/>
<dbReference type="EMBL" id="JADPKZ010000020">
    <property type="protein sequence ID" value="MBF8376509.1"/>
    <property type="molecule type" value="Genomic_DNA"/>
</dbReference>
<evidence type="ECO:0000256" key="8">
    <source>
        <dbReference type="ARBA" id="ARBA00023136"/>
    </source>
</evidence>
<keyword evidence="3" id="KW-0813">Transport</keyword>
<dbReference type="CDD" id="cd03225">
    <property type="entry name" value="ABC_cobalt_CbiO_domain1"/>
    <property type="match status" value="1"/>
</dbReference>
<dbReference type="InterPro" id="IPR027417">
    <property type="entry name" value="P-loop_NTPase"/>
</dbReference>
<keyword evidence="7" id="KW-1278">Translocase</keyword>
<evidence type="ECO:0000259" key="9">
    <source>
        <dbReference type="PROSITE" id="PS50893"/>
    </source>
</evidence>
<dbReference type="PANTHER" id="PTHR43553">
    <property type="entry name" value="HEAVY METAL TRANSPORTER"/>
    <property type="match status" value="1"/>
</dbReference>
<dbReference type="Pfam" id="PF00005">
    <property type="entry name" value="ABC_tran"/>
    <property type="match status" value="1"/>
</dbReference>
<evidence type="ECO:0000256" key="3">
    <source>
        <dbReference type="ARBA" id="ARBA00022448"/>
    </source>
</evidence>
<dbReference type="PANTHER" id="PTHR43553:SF24">
    <property type="entry name" value="ENERGY-COUPLING FACTOR TRANSPORTER ATP-BINDING PROTEIN ECFA1"/>
    <property type="match status" value="1"/>
</dbReference>
<keyword evidence="4" id="KW-1003">Cell membrane</keyword>
<keyword evidence="11" id="KW-1185">Reference proteome</keyword>
<dbReference type="SMART" id="SM00382">
    <property type="entry name" value="AAA"/>
    <property type="match status" value="1"/>
</dbReference>